<keyword evidence="4" id="KW-1185">Reference proteome</keyword>
<dbReference type="EMBL" id="OA882647">
    <property type="protein sequence ID" value="CAD7276373.1"/>
    <property type="molecule type" value="Genomic_DNA"/>
</dbReference>
<evidence type="ECO:0000256" key="2">
    <source>
        <dbReference type="SAM" id="Phobius"/>
    </source>
</evidence>
<gene>
    <name evidence="3" type="ORF">NMOB1V02_LOCUS4138</name>
</gene>
<sequence>MQDYPACLLNEYSSTVHNCLVRELFVNEDFLLNHRRATFSLVFFLFNMSQKRFPRLQISPHYEHGFSPRLKTVSSSVPMVDASHMRYFARPCKQVSCPISPVYWGFKLALVLPAALMWLRIFGSVIKCAAGDSCVDALAAIERLTYSGLGCAADSARFKATVLQDDAVDGGGFGEPDSKISLGLGAWVSAIYMTISFLAGTLIIVAHAFDALMWELATVLVTLCDTMHKSMPDPRQTHATLLTTSRDVIQRGAQAENGPSENPGFINNVTQSSDNEEPVNRVPESLAIPIQTLNELHVYSRPPNDGKEKHEAPKSQENLG</sequence>
<organism evidence="3">
    <name type="scientific">Notodromas monacha</name>
    <dbReference type="NCBI Taxonomy" id="399045"/>
    <lineage>
        <taxon>Eukaryota</taxon>
        <taxon>Metazoa</taxon>
        <taxon>Ecdysozoa</taxon>
        <taxon>Arthropoda</taxon>
        <taxon>Crustacea</taxon>
        <taxon>Oligostraca</taxon>
        <taxon>Ostracoda</taxon>
        <taxon>Podocopa</taxon>
        <taxon>Podocopida</taxon>
        <taxon>Cypridocopina</taxon>
        <taxon>Cypridoidea</taxon>
        <taxon>Cyprididae</taxon>
        <taxon>Notodromas</taxon>
    </lineage>
</organism>
<evidence type="ECO:0000256" key="1">
    <source>
        <dbReference type="SAM" id="MobiDB-lite"/>
    </source>
</evidence>
<proteinExistence type="predicted"/>
<dbReference type="AlphaFoldDB" id="A0A7R9BLC2"/>
<name>A0A7R9BLC2_9CRUS</name>
<feature type="compositionally biased region" description="Polar residues" evidence="1">
    <location>
        <begin position="257"/>
        <end position="273"/>
    </location>
</feature>
<protein>
    <submittedName>
        <fullName evidence="3">Uncharacterized protein</fullName>
    </submittedName>
</protein>
<feature type="transmembrane region" description="Helical" evidence="2">
    <location>
        <begin position="184"/>
        <end position="205"/>
    </location>
</feature>
<keyword evidence="2" id="KW-0472">Membrane</keyword>
<evidence type="ECO:0000313" key="3">
    <source>
        <dbReference type="EMBL" id="CAD7276373.1"/>
    </source>
</evidence>
<feature type="region of interest" description="Disordered" evidence="1">
    <location>
        <begin position="297"/>
        <end position="320"/>
    </location>
</feature>
<dbReference type="Proteomes" id="UP000678499">
    <property type="component" value="Unassembled WGS sequence"/>
</dbReference>
<reference evidence="3" key="1">
    <citation type="submission" date="2020-11" db="EMBL/GenBank/DDBJ databases">
        <authorList>
            <person name="Tran Van P."/>
        </authorList>
    </citation>
    <scope>NUCLEOTIDE SEQUENCE</scope>
</reference>
<keyword evidence="2" id="KW-1133">Transmembrane helix</keyword>
<feature type="compositionally biased region" description="Basic and acidic residues" evidence="1">
    <location>
        <begin position="304"/>
        <end position="314"/>
    </location>
</feature>
<evidence type="ECO:0000313" key="4">
    <source>
        <dbReference type="Proteomes" id="UP000678499"/>
    </source>
</evidence>
<accession>A0A7R9BLC2</accession>
<dbReference type="EMBL" id="CAJPEX010000610">
    <property type="protein sequence ID" value="CAG0916525.1"/>
    <property type="molecule type" value="Genomic_DNA"/>
</dbReference>
<keyword evidence="2" id="KW-0812">Transmembrane</keyword>
<feature type="region of interest" description="Disordered" evidence="1">
    <location>
        <begin position="254"/>
        <end position="280"/>
    </location>
</feature>
<feature type="transmembrane region" description="Helical" evidence="2">
    <location>
        <begin position="102"/>
        <end position="119"/>
    </location>
</feature>